<feature type="transmembrane region" description="Helical" evidence="1">
    <location>
        <begin position="12"/>
        <end position="28"/>
    </location>
</feature>
<proteinExistence type="predicted"/>
<keyword evidence="1" id="KW-0812">Transmembrane</keyword>
<dbReference type="Proteomes" id="UP001174839">
    <property type="component" value="Unassembled WGS sequence"/>
</dbReference>
<reference evidence="2" key="1">
    <citation type="submission" date="2023-06" db="EMBL/GenBank/DDBJ databases">
        <title>Robiginitalea aurantiacus sp. nov. and Algoriphagus sediminis sp. nov., isolated from coastal sediment.</title>
        <authorList>
            <person name="Zhou Z.Y."/>
            <person name="An J."/>
            <person name="Jia Y.W."/>
            <person name="Du Z.J."/>
        </authorList>
    </citation>
    <scope>NUCLEOTIDE SEQUENCE</scope>
    <source>
        <strain evidence="2">M39</strain>
    </source>
</reference>
<protein>
    <recommendedName>
        <fullName evidence="4">Peptidase M56 domain-containing protein</fullName>
    </recommendedName>
</protein>
<dbReference type="EMBL" id="JAUDUY010000003">
    <property type="protein sequence ID" value="MDM9631584.1"/>
    <property type="molecule type" value="Genomic_DNA"/>
</dbReference>
<organism evidence="2 3">
    <name type="scientific">Robiginitalea aurantiaca</name>
    <dbReference type="NCBI Taxonomy" id="3056915"/>
    <lineage>
        <taxon>Bacteria</taxon>
        <taxon>Pseudomonadati</taxon>
        <taxon>Bacteroidota</taxon>
        <taxon>Flavobacteriia</taxon>
        <taxon>Flavobacteriales</taxon>
        <taxon>Flavobacteriaceae</taxon>
        <taxon>Robiginitalea</taxon>
    </lineage>
</organism>
<sequence>MILVFRHLFYRSYVGLGLWPFIILRSKALKSDKALINHERIHLRQQAELFLVFFYIFYLVEWLLKSLYYLDFYRAYRNISFEREAYMEEQNLQYLQERKPYQALKYLFVNPISS</sequence>
<evidence type="ECO:0000313" key="2">
    <source>
        <dbReference type="EMBL" id="MDM9631584.1"/>
    </source>
</evidence>
<gene>
    <name evidence="2" type="ORF">QU605_08890</name>
</gene>
<feature type="transmembrane region" description="Helical" evidence="1">
    <location>
        <begin position="49"/>
        <end position="70"/>
    </location>
</feature>
<evidence type="ECO:0008006" key="4">
    <source>
        <dbReference type="Google" id="ProtNLM"/>
    </source>
</evidence>
<comment type="caution">
    <text evidence="2">The sequence shown here is derived from an EMBL/GenBank/DDBJ whole genome shotgun (WGS) entry which is preliminary data.</text>
</comment>
<keyword evidence="3" id="KW-1185">Reference proteome</keyword>
<evidence type="ECO:0000256" key="1">
    <source>
        <dbReference type="SAM" id="Phobius"/>
    </source>
</evidence>
<name>A0ABT7WFI4_9FLAO</name>
<accession>A0ABT7WFI4</accession>
<keyword evidence="1" id="KW-1133">Transmembrane helix</keyword>
<evidence type="ECO:0000313" key="3">
    <source>
        <dbReference type="Proteomes" id="UP001174839"/>
    </source>
</evidence>
<keyword evidence="1" id="KW-0472">Membrane</keyword>